<accession>A0A8B9LV36</accession>
<evidence type="ECO:0000256" key="9">
    <source>
        <dbReference type="ARBA" id="ARBA00022833"/>
    </source>
</evidence>
<dbReference type="Ensembl" id="ENSAMXT00005060994.1">
    <property type="protein sequence ID" value="ENSAMXP00005056448.1"/>
    <property type="gene ID" value="ENSAMXG00005025044.1"/>
</dbReference>
<evidence type="ECO:0000256" key="16">
    <source>
        <dbReference type="SAM" id="MobiDB-lite"/>
    </source>
</evidence>
<feature type="coiled-coil region" evidence="15">
    <location>
        <begin position="574"/>
        <end position="622"/>
    </location>
</feature>
<dbReference type="InterPro" id="IPR046349">
    <property type="entry name" value="C1-like_sf"/>
</dbReference>
<organism evidence="22 23">
    <name type="scientific">Astyanax mexicanus</name>
    <name type="common">Blind cave fish</name>
    <name type="synonym">Astyanax fasciatus mexicanus</name>
    <dbReference type="NCBI Taxonomy" id="7994"/>
    <lineage>
        <taxon>Eukaryota</taxon>
        <taxon>Metazoa</taxon>
        <taxon>Chordata</taxon>
        <taxon>Craniata</taxon>
        <taxon>Vertebrata</taxon>
        <taxon>Euteleostomi</taxon>
        <taxon>Actinopterygii</taxon>
        <taxon>Neopterygii</taxon>
        <taxon>Teleostei</taxon>
        <taxon>Ostariophysi</taxon>
        <taxon>Characiformes</taxon>
        <taxon>Characoidei</taxon>
        <taxon>Acestrorhamphidae</taxon>
        <taxon>Acestrorhamphinae</taxon>
        <taxon>Astyanax</taxon>
    </lineage>
</organism>
<evidence type="ECO:0000256" key="7">
    <source>
        <dbReference type="ARBA" id="ARBA00022771"/>
    </source>
</evidence>
<dbReference type="InterPro" id="IPR011993">
    <property type="entry name" value="PH-like_dom_sf"/>
</dbReference>
<dbReference type="PROSITE" id="PS50003">
    <property type="entry name" value="PH_DOMAIN"/>
    <property type="match status" value="1"/>
</dbReference>
<dbReference type="SUPFAM" id="SSF50729">
    <property type="entry name" value="PH domain-like"/>
    <property type="match status" value="1"/>
</dbReference>
<dbReference type="InterPro" id="IPR001180">
    <property type="entry name" value="CNH_dom"/>
</dbReference>
<dbReference type="GO" id="GO:0004674">
    <property type="term" value="F:protein serine/threonine kinase activity"/>
    <property type="evidence" value="ECO:0007669"/>
    <property type="project" value="UniProtKB-KW"/>
</dbReference>
<keyword evidence="11 15" id="KW-0175">Coiled coil</keyword>
<keyword evidence="2" id="KW-0723">Serine/threonine-protein kinase</keyword>
<name>A0A8B9LV36_ASTMX</name>
<evidence type="ECO:0000256" key="10">
    <source>
        <dbReference type="ARBA" id="ARBA00022840"/>
    </source>
</evidence>
<evidence type="ECO:0000313" key="23">
    <source>
        <dbReference type="Proteomes" id="UP000694621"/>
    </source>
</evidence>
<dbReference type="PANTHER" id="PTHR22988">
    <property type="entry name" value="MYOTONIC DYSTROPHY S/T KINASE-RELATED"/>
    <property type="match status" value="1"/>
</dbReference>
<dbReference type="SMART" id="SM00233">
    <property type="entry name" value="PH"/>
    <property type="match status" value="1"/>
</dbReference>
<dbReference type="SMART" id="SM00133">
    <property type="entry name" value="S_TK_X"/>
    <property type="match status" value="1"/>
</dbReference>
<dbReference type="GO" id="GO:0008270">
    <property type="term" value="F:zinc ion binding"/>
    <property type="evidence" value="ECO:0007669"/>
    <property type="project" value="UniProtKB-KW"/>
</dbReference>
<keyword evidence="7" id="KW-0863">Zinc-finger</keyword>
<sequence length="1867" mass="212437">MLKFKYGGSSVKDLASVDPITSRCSRLNQLLQGKSSVYGSTGGAGFTRESLLDALLLLYQECSSPELMKIKHVANFVRKFSDVVTELEQLQPGKRDFEVRGVVGRGRFAEVQVVKEKATGDVYAMKVMDKNWLRSQDNVAFYEEERSILTLSSSPWIPQLQHAFQDQDNVYLVRGLFCVFVAEEGLIHFSSLFTICILYAVQDVKPENVLIDRTGHIKLADFGSAAKLTANKTVGSSRLPVGTQDFLAPEVLSSLSGGPQCSYGLECDWWSLGVIAYEMIYMKSPFTDGTSAKTINNIMNFQRYLKFPEEPKASSQFVDLVQSLLCGPRDRLGYEGLRSHPFFSGVDWNVLRHAVPPFVPSLRAEDDTSNFEEPDRAPRPAAQPQLQRPPGFQGQDLPFLGWFFSRALTALARSESVAAGLNSPAKTNSMEKKLHLKSKELQDTQDKCHKMEQEISRFQRKMTDLESVLQQKDVELKASETQRSILEQDLATYITECSSLKRSLEQARVEVSQEDDKALQLLHDIREQSNKLQEIKEQVGCALTQPHHSKFITQHHDALLSLADDLRPCVFQTNAEQQLKIQELQDKLSKAVKASTEATELLQNIRQAKERLERDLERLRSKTDPSDTLRRRLRETEARSSTADILSISQCLQTHYSSYIQLLLDAQMKADMADKDVLEAKRAQHEEEVREKGKLLSEQKATINAMENKMKSLEQRIAELSEANKLAANSSIYTQKNMKAQEEMISELRQQKFYLESQAGKLEAQNAKLEEHLEKMSQQEQSKKSRLIELETRLREKLKWSLNFFPELYIISVIRYRAAVCFFTLVFNNDPHPAVLFVQAHRDEIQRKFDALRDSCSVITDLEEQLTQLTQENAELNRQNFYLSKQLDEVTDESEERLQLSQDVDRLRREVADREMHLNNQKQNIETLKTTCSMLEEQVVELETLNDELLEKERQWEGWRAALEDEKEQAERRARDLQRLLDNEKQNRLRADQRSSESRQAVELAVREHKAEILALQQALKEQRLKAESLSDTLNDLEKKHAMLEMNARSLQQKLETERELKQRLMEEQGKLQQQMDLQKTHIFRLTQGLQDALDQTDLLKTERTDLEYQLENIQAVYSHEKVKMEGTISQQTKLIDFLQAKMDQPTKKKKVRERDQAITDVSALTLQPHCLTLTVSVFFVSLSVEYSRRVKERMHHNIPHRFTVGLNMRAAKCAVCLDTVHFGRQAATCLECHTLCHPKCSPCLPATCGLPPEYATHFSEALCRDKANSPALQVKEASGHVRLEGWMKQPRNGKRGQQGWESKYVVLDGTKVSIYESEPREDSVKPLEEFELCLPDGEVTVHGAVGASELINTAKSDIPYVLKLESHPHTTCWPGQSLYFMAPSFPDKQRWVAVLESVVAGSRGSRDKAASEAKLLGNSLLKLEGDDRLDINCTLPLTDQIVMVGSEEGLYALNVIKNSLTHIPGLTSVFQIQILKELDKLLMITGEERALCLVEIKRVKQSLSQSHLPAQPELNPYIFEAVKGCHLFASGKIENGMCICAAMPNKITILRYNESLSKFCIRKEIETSEPCSCIHFTGYSIIIGTNKFYEIEMKQYVLEEFLDKNDMTLASAVFAASSHSFPISIIQVSCAPQKDEYLLCFHEFGVFVDAYGRRSRNDDIKWSRLPLSFAYREPYLFVTYFNSLDVIEVQSHSALGPHSYAHLDIPNPRYLGPAISSGAVYLASSYQNKLRVICCKGNLVQEGSTSEPQRNGSTRSSPNKRGPPSYNEHISKRLAAGPSSQESLHQPGTPHRYREARTEFRRDKSPSRPLEREKSPGRVMDLRRERSPGRAFEEPRQRLHTGSARTPINGVNKVRPGVKLDSKILI</sequence>
<evidence type="ECO:0000256" key="6">
    <source>
        <dbReference type="ARBA" id="ARBA00022741"/>
    </source>
</evidence>
<dbReference type="PANTHER" id="PTHR22988:SF71">
    <property type="entry name" value="CITRON RHO-INTERACTING KINASE"/>
    <property type="match status" value="1"/>
</dbReference>
<feature type="coiled-coil region" evidence="15">
    <location>
        <begin position="434"/>
        <end position="538"/>
    </location>
</feature>
<dbReference type="InterPro" id="IPR050839">
    <property type="entry name" value="Rho-assoc_Ser/Thr_Kinase"/>
</dbReference>
<dbReference type="SUPFAM" id="SSF56112">
    <property type="entry name" value="Protein kinase-like (PK-like)"/>
    <property type="match status" value="1"/>
</dbReference>
<dbReference type="Pfam" id="PF00780">
    <property type="entry name" value="CNH"/>
    <property type="match status" value="1"/>
</dbReference>
<keyword evidence="10 14" id="KW-0067">ATP-binding</keyword>
<dbReference type="GO" id="GO:0007010">
    <property type="term" value="P:cytoskeleton organization"/>
    <property type="evidence" value="ECO:0007669"/>
    <property type="project" value="UniProtKB-ARBA"/>
</dbReference>
<dbReference type="SMART" id="SM00036">
    <property type="entry name" value="CNH"/>
    <property type="match status" value="1"/>
</dbReference>
<keyword evidence="4" id="KW-0808">Transferase</keyword>
<dbReference type="PROSITE" id="PS50011">
    <property type="entry name" value="PROTEIN_KINASE_DOM"/>
    <property type="match status" value="1"/>
</dbReference>
<evidence type="ECO:0000259" key="18">
    <source>
        <dbReference type="PROSITE" id="PS50011"/>
    </source>
</evidence>
<dbReference type="InterPro" id="IPR017441">
    <property type="entry name" value="Protein_kinase_ATP_BS"/>
</dbReference>
<dbReference type="FunFam" id="3.30.60.20:FF:000018">
    <property type="entry name" value="Citron rho-interacting serine/threonine kinase"/>
    <property type="match status" value="1"/>
</dbReference>
<dbReference type="InterPro" id="IPR000961">
    <property type="entry name" value="AGC-kinase_C"/>
</dbReference>
<dbReference type="Pfam" id="PF00169">
    <property type="entry name" value="PH"/>
    <property type="match status" value="1"/>
</dbReference>
<dbReference type="FunFam" id="2.30.29.30:FF:000081">
    <property type="entry name" value="Citron rho-interacting serine/threonine kinase"/>
    <property type="match status" value="1"/>
</dbReference>
<dbReference type="PROSITE" id="PS51285">
    <property type="entry name" value="AGC_KINASE_CTER"/>
    <property type="match status" value="1"/>
</dbReference>
<dbReference type="PROSITE" id="PS00107">
    <property type="entry name" value="PROTEIN_KINASE_ATP"/>
    <property type="match status" value="1"/>
</dbReference>
<comment type="catalytic activity">
    <reaction evidence="13">
        <text>L-seryl-[protein] + ATP = O-phospho-L-seryl-[protein] + ADP + H(+)</text>
        <dbReference type="Rhea" id="RHEA:17989"/>
        <dbReference type="Rhea" id="RHEA-COMP:9863"/>
        <dbReference type="Rhea" id="RHEA-COMP:11604"/>
        <dbReference type="ChEBI" id="CHEBI:15378"/>
        <dbReference type="ChEBI" id="CHEBI:29999"/>
        <dbReference type="ChEBI" id="CHEBI:30616"/>
        <dbReference type="ChEBI" id="CHEBI:83421"/>
        <dbReference type="ChEBI" id="CHEBI:456216"/>
        <dbReference type="EC" id="2.7.11.1"/>
    </reaction>
</comment>
<feature type="binding site" evidence="14">
    <location>
        <position position="126"/>
    </location>
    <ligand>
        <name>ATP</name>
        <dbReference type="ChEBI" id="CHEBI:30616"/>
    </ligand>
</feature>
<dbReference type="SMART" id="SM00109">
    <property type="entry name" value="C1"/>
    <property type="match status" value="1"/>
</dbReference>
<evidence type="ECO:0000259" key="17">
    <source>
        <dbReference type="PROSITE" id="PS50003"/>
    </source>
</evidence>
<dbReference type="EC" id="2.7.11.1" evidence="1"/>
<evidence type="ECO:0000313" key="22">
    <source>
        <dbReference type="Ensembl" id="ENSAMXP00005056448.1"/>
    </source>
</evidence>
<dbReference type="Gene3D" id="1.10.510.10">
    <property type="entry name" value="Transferase(Phosphotransferase) domain 1"/>
    <property type="match status" value="1"/>
</dbReference>
<dbReference type="PROSITE" id="PS50219">
    <property type="entry name" value="CNH"/>
    <property type="match status" value="1"/>
</dbReference>
<dbReference type="SMART" id="SM00220">
    <property type="entry name" value="S_TKc"/>
    <property type="match status" value="1"/>
</dbReference>
<dbReference type="InterPro" id="IPR001849">
    <property type="entry name" value="PH_domain"/>
</dbReference>
<keyword evidence="8" id="KW-0418">Kinase</keyword>
<dbReference type="Proteomes" id="UP000694621">
    <property type="component" value="Unplaced"/>
</dbReference>
<dbReference type="FunFam" id="1.10.510.10:FF:000024">
    <property type="entry name" value="Probable serine/threonine-protein kinase cot-1"/>
    <property type="match status" value="1"/>
</dbReference>
<dbReference type="Gene3D" id="2.30.29.30">
    <property type="entry name" value="Pleckstrin-homology domain (PH domain)/Phosphotyrosine-binding domain (PTB)"/>
    <property type="match status" value="1"/>
</dbReference>
<evidence type="ECO:0000256" key="4">
    <source>
        <dbReference type="ARBA" id="ARBA00022679"/>
    </source>
</evidence>
<feature type="compositionally biased region" description="Basic and acidic residues" evidence="16">
    <location>
        <begin position="1793"/>
        <end position="1834"/>
    </location>
</feature>
<evidence type="ECO:0000256" key="8">
    <source>
        <dbReference type="ARBA" id="ARBA00022777"/>
    </source>
</evidence>
<evidence type="ECO:0000256" key="15">
    <source>
        <dbReference type="SAM" id="Coils"/>
    </source>
</evidence>
<feature type="coiled-coil region" evidence="15">
    <location>
        <begin position="668"/>
        <end position="730"/>
    </location>
</feature>
<feature type="domain" description="Phorbol-ester/DAG-type" evidence="19">
    <location>
        <begin position="1200"/>
        <end position="1249"/>
    </location>
</feature>
<feature type="compositionally biased region" description="Low complexity" evidence="16">
    <location>
        <begin position="379"/>
        <end position="390"/>
    </location>
</feature>
<keyword evidence="6 14" id="KW-0547">Nucleotide-binding</keyword>
<evidence type="ECO:0000259" key="19">
    <source>
        <dbReference type="PROSITE" id="PS50081"/>
    </source>
</evidence>
<dbReference type="SUPFAM" id="SSF57889">
    <property type="entry name" value="Cysteine-rich domain"/>
    <property type="match status" value="1"/>
</dbReference>
<reference evidence="22" key="1">
    <citation type="submission" date="2025-08" db="UniProtKB">
        <authorList>
            <consortium name="Ensembl"/>
        </authorList>
    </citation>
    <scope>IDENTIFICATION</scope>
</reference>
<evidence type="ECO:0000256" key="1">
    <source>
        <dbReference type="ARBA" id="ARBA00012513"/>
    </source>
</evidence>
<feature type="region of interest" description="Disordered" evidence="16">
    <location>
        <begin position="1743"/>
        <end position="1834"/>
    </location>
</feature>
<feature type="compositionally biased region" description="Polar residues" evidence="16">
    <location>
        <begin position="1743"/>
        <end position="1760"/>
    </location>
</feature>
<dbReference type="GO" id="GO:0005524">
    <property type="term" value="F:ATP binding"/>
    <property type="evidence" value="ECO:0007669"/>
    <property type="project" value="UniProtKB-UniRule"/>
</dbReference>
<evidence type="ECO:0000259" key="21">
    <source>
        <dbReference type="PROSITE" id="PS51285"/>
    </source>
</evidence>
<feature type="domain" description="PH" evidence="17">
    <location>
        <begin position="1281"/>
        <end position="1401"/>
    </location>
</feature>
<feature type="domain" description="AGC-kinase C-terminal" evidence="21">
    <location>
        <begin position="344"/>
        <end position="414"/>
    </location>
</feature>
<evidence type="ECO:0000259" key="20">
    <source>
        <dbReference type="PROSITE" id="PS50219"/>
    </source>
</evidence>
<feature type="domain" description="Protein kinase" evidence="18">
    <location>
        <begin position="97"/>
        <end position="343"/>
    </location>
</feature>
<dbReference type="PROSITE" id="PS50081">
    <property type="entry name" value="ZF_DAG_PE_2"/>
    <property type="match status" value="1"/>
</dbReference>
<dbReference type="Gene3D" id="3.30.200.20">
    <property type="entry name" value="Phosphorylase Kinase, domain 1"/>
    <property type="match status" value="1"/>
</dbReference>
<dbReference type="InterPro" id="IPR002219">
    <property type="entry name" value="PKC_DAG/PE"/>
</dbReference>
<evidence type="ECO:0000256" key="14">
    <source>
        <dbReference type="PROSITE-ProRule" id="PRU10141"/>
    </source>
</evidence>
<dbReference type="CDD" id="cd20814">
    <property type="entry name" value="CRIK"/>
    <property type="match status" value="1"/>
</dbReference>
<feature type="domain" description="CNH" evidence="20">
    <location>
        <begin position="1429"/>
        <end position="1719"/>
    </location>
</feature>
<evidence type="ECO:0000256" key="11">
    <source>
        <dbReference type="ARBA" id="ARBA00023054"/>
    </source>
</evidence>
<dbReference type="Pfam" id="PF00069">
    <property type="entry name" value="Pkinase"/>
    <property type="match status" value="2"/>
</dbReference>
<feature type="coiled-coil region" evidence="15">
    <location>
        <begin position="755"/>
        <end position="793"/>
    </location>
</feature>
<evidence type="ECO:0000256" key="13">
    <source>
        <dbReference type="ARBA" id="ARBA00048679"/>
    </source>
</evidence>
<evidence type="ECO:0000256" key="5">
    <source>
        <dbReference type="ARBA" id="ARBA00022723"/>
    </source>
</evidence>
<evidence type="ECO:0000256" key="2">
    <source>
        <dbReference type="ARBA" id="ARBA00022527"/>
    </source>
</evidence>
<feature type="region of interest" description="Disordered" evidence="16">
    <location>
        <begin position="362"/>
        <end position="390"/>
    </location>
</feature>
<evidence type="ECO:0000256" key="12">
    <source>
        <dbReference type="ARBA" id="ARBA00047899"/>
    </source>
</evidence>
<keyword evidence="3" id="KW-0597">Phosphoprotein</keyword>
<proteinExistence type="predicted"/>
<dbReference type="InterPro" id="IPR000719">
    <property type="entry name" value="Prot_kinase_dom"/>
</dbReference>
<keyword evidence="9" id="KW-0862">Zinc</keyword>
<dbReference type="PROSITE" id="PS00479">
    <property type="entry name" value="ZF_DAG_PE_1"/>
    <property type="match status" value="1"/>
</dbReference>
<dbReference type="InterPro" id="IPR011009">
    <property type="entry name" value="Kinase-like_dom_sf"/>
</dbReference>
<dbReference type="Gene3D" id="3.30.60.20">
    <property type="match status" value="1"/>
</dbReference>
<comment type="catalytic activity">
    <reaction evidence="12">
        <text>L-threonyl-[protein] + ATP = O-phospho-L-threonyl-[protein] + ADP + H(+)</text>
        <dbReference type="Rhea" id="RHEA:46608"/>
        <dbReference type="Rhea" id="RHEA-COMP:11060"/>
        <dbReference type="Rhea" id="RHEA-COMP:11605"/>
        <dbReference type="ChEBI" id="CHEBI:15378"/>
        <dbReference type="ChEBI" id="CHEBI:30013"/>
        <dbReference type="ChEBI" id="CHEBI:30616"/>
        <dbReference type="ChEBI" id="CHEBI:61977"/>
        <dbReference type="ChEBI" id="CHEBI:456216"/>
        <dbReference type="EC" id="2.7.11.1"/>
    </reaction>
</comment>
<protein>
    <recommendedName>
        <fullName evidence="1">non-specific serine/threonine protein kinase</fullName>
        <ecNumber evidence="1">2.7.11.1</ecNumber>
    </recommendedName>
</protein>
<evidence type="ECO:0000256" key="3">
    <source>
        <dbReference type="ARBA" id="ARBA00022553"/>
    </source>
</evidence>
<feature type="coiled-coil region" evidence="15">
    <location>
        <begin position="852"/>
        <end position="1075"/>
    </location>
</feature>
<keyword evidence="5" id="KW-0479">Metal-binding</keyword>